<dbReference type="AlphaFoldDB" id="A0A3M6UH63"/>
<reference evidence="1 2" key="1">
    <citation type="journal article" date="2018" name="Sci. Rep.">
        <title>Comparative analysis of the Pocillopora damicornis genome highlights role of immune system in coral evolution.</title>
        <authorList>
            <person name="Cunning R."/>
            <person name="Bay R.A."/>
            <person name="Gillette P."/>
            <person name="Baker A.C."/>
            <person name="Traylor-Knowles N."/>
        </authorList>
    </citation>
    <scope>NUCLEOTIDE SEQUENCE [LARGE SCALE GENOMIC DNA]</scope>
    <source>
        <strain evidence="1">RSMAS</strain>
        <tissue evidence="1">Whole animal</tissue>
    </source>
</reference>
<accession>A0A3M6UH63</accession>
<evidence type="ECO:0000313" key="2">
    <source>
        <dbReference type="Proteomes" id="UP000275408"/>
    </source>
</evidence>
<protein>
    <submittedName>
        <fullName evidence="1">Uncharacterized protein</fullName>
    </submittedName>
</protein>
<sequence>MRAFFTFNVSYGIKSLPETRMYCLKDNFVGVPTVQKVMPRNYFEKIRQYLWNIVSSVWNDKKAVAFISTQCNAKGNQTMHRKQKDGTYIEVSSLPVVKLYNQYMVKVKHSVQMWQYYDTSQRANRWWHIVNAHILTQIADNHPNFTQLQFHFQMEKMLISNLSSRNIGRRTRSFQFSWIEKCNGLVYSEKHCGANCKYCVLFPELHKLHNNQIWRSGCSPLNQLEKDTWQDRKATFPFQHKSVLSTGCRIC</sequence>
<evidence type="ECO:0000313" key="1">
    <source>
        <dbReference type="EMBL" id="RMX53003.1"/>
    </source>
</evidence>
<dbReference type="PANTHER" id="PTHR46599:SF2">
    <property type="entry name" value="PIGGYBAC TRANSPOSABLE ELEMENT-DERIVED PROTEIN 4-LIKE"/>
    <property type="match status" value="1"/>
</dbReference>
<gene>
    <name evidence="1" type="ORF">pdam_00024243</name>
</gene>
<dbReference type="Proteomes" id="UP000275408">
    <property type="component" value="Unassembled WGS sequence"/>
</dbReference>
<dbReference type="PANTHER" id="PTHR46599">
    <property type="entry name" value="PIGGYBAC TRANSPOSABLE ELEMENT-DERIVED PROTEIN 4"/>
    <property type="match status" value="1"/>
</dbReference>
<dbReference type="OrthoDB" id="5986244at2759"/>
<proteinExistence type="predicted"/>
<dbReference type="EMBL" id="RCHS01001535">
    <property type="protein sequence ID" value="RMX53003.1"/>
    <property type="molecule type" value="Genomic_DNA"/>
</dbReference>
<keyword evidence="2" id="KW-1185">Reference proteome</keyword>
<organism evidence="1 2">
    <name type="scientific">Pocillopora damicornis</name>
    <name type="common">Cauliflower coral</name>
    <name type="synonym">Millepora damicornis</name>
    <dbReference type="NCBI Taxonomy" id="46731"/>
    <lineage>
        <taxon>Eukaryota</taxon>
        <taxon>Metazoa</taxon>
        <taxon>Cnidaria</taxon>
        <taxon>Anthozoa</taxon>
        <taxon>Hexacorallia</taxon>
        <taxon>Scleractinia</taxon>
        <taxon>Astrocoeniina</taxon>
        <taxon>Pocilloporidae</taxon>
        <taxon>Pocillopora</taxon>
    </lineage>
</organism>
<comment type="caution">
    <text evidence="1">The sequence shown here is derived from an EMBL/GenBank/DDBJ whole genome shotgun (WGS) entry which is preliminary data.</text>
</comment>
<dbReference type="STRING" id="46731.A0A3M6UH63"/>
<name>A0A3M6UH63_POCDA</name>